<evidence type="ECO:0000313" key="12">
    <source>
        <dbReference type="EMBL" id="SFF66881.1"/>
    </source>
</evidence>
<dbReference type="SUPFAM" id="SSF53383">
    <property type="entry name" value="PLP-dependent transferases"/>
    <property type="match status" value="1"/>
</dbReference>
<dbReference type="InterPro" id="IPR025862">
    <property type="entry name" value="SelA_trans_N_dom"/>
</dbReference>
<comment type="catalytic activity">
    <reaction evidence="8">
        <text>L-seryl-tRNA(Sec) + selenophosphate + H(+) = L-selenocysteinyl-tRNA(Sec) + phosphate</text>
        <dbReference type="Rhea" id="RHEA:22728"/>
        <dbReference type="Rhea" id="RHEA-COMP:9742"/>
        <dbReference type="Rhea" id="RHEA-COMP:9743"/>
        <dbReference type="ChEBI" id="CHEBI:15378"/>
        <dbReference type="ChEBI" id="CHEBI:16144"/>
        <dbReference type="ChEBI" id="CHEBI:43474"/>
        <dbReference type="ChEBI" id="CHEBI:78533"/>
        <dbReference type="ChEBI" id="CHEBI:78573"/>
        <dbReference type="EC" id="2.9.1.1"/>
    </reaction>
</comment>
<reference evidence="12 13" key="1">
    <citation type="submission" date="2016-10" db="EMBL/GenBank/DDBJ databases">
        <authorList>
            <person name="de Groot N.N."/>
        </authorList>
    </citation>
    <scope>NUCLEOTIDE SEQUENCE [LARGE SCALE GENOMIC DNA]</scope>
    <source>
        <strain evidence="12 13">DSM 44945</strain>
    </source>
</reference>
<dbReference type="Gene3D" id="3.40.640.10">
    <property type="entry name" value="Type I PLP-dependent aspartate aminotransferase-like (Major domain)"/>
    <property type="match status" value="1"/>
</dbReference>
<comment type="subcellular location">
    <subcellularLocation>
        <location evidence="8">Cytoplasm</location>
    </subcellularLocation>
</comment>
<feature type="compositionally biased region" description="Basic and acidic residues" evidence="10">
    <location>
        <begin position="490"/>
        <end position="504"/>
    </location>
</feature>
<gene>
    <name evidence="8" type="primary">selA</name>
    <name evidence="12" type="ORF">SAMN04488025_10274</name>
</gene>
<dbReference type="Pfam" id="PF12390">
    <property type="entry name" value="Se-cys_synth_N"/>
    <property type="match status" value="1"/>
</dbReference>
<dbReference type="STRING" id="201973.SAMN04488025_10274"/>
<dbReference type="EMBL" id="FOOK01000002">
    <property type="protein sequence ID" value="SFF66881.1"/>
    <property type="molecule type" value="Genomic_DNA"/>
</dbReference>
<dbReference type="InterPro" id="IPR004534">
    <property type="entry name" value="SelA_trans"/>
</dbReference>
<organism evidence="12 13">
    <name type="scientific">Planifilum fulgidum</name>
    <dbReference type="NCBI Taxonomy" id="201973"/>
    <lineage>
        <taxon>Bacteria</taxon>
        <taxon>Bacillati</taxon>
        <taxon>Bacillota</taxon>
        <taxon>Bacilli</taxon>
        <taxon>Bacillales</taxon>
        <taxon>Thermoactinomycetaceae</taxon>
        <taxon>Planifilum</taxon>
    </lineage>
</organism>
<feature type="modified residue" description="N6-(pyridoxal phosphate)lysine" evidence="8 9">
    <location>
        <position position="299"/>
    </location>
</feature>
<dbReference type="PANTHER" id="PTHR32328">
    <property type="entry name" value="L-SERYL-TRNA(SEC) SELENIUM TRANSFERASE"/>
    <property type="match status" value="1"/>
</dbReference>
<evidence type="ECO:0000256" key="8">
    <source>
        <dbReference type="HAMAP-Rule" id="MF_00423"/>
    </source>
</evidence>
<sequence>MAMPTKTQREALRRLPAVHLLLEHPALGPYLERFPRKLVVDIANEVLTDERRRMLDTDHPTPPDPERIAARIAESLDALTTPRLRPVVNGSGIVLHTNLGRARLSQAAMRAVSETALSYSNLEYRLHTGRRGSRHDHVETVLRRLTGAEAALVVNNNAAAVLLVLRTLARGREVIVSRGQMVEIGGSFRVSEIMRESGARLVEVGTTNKTRREDYEAAISEETALLMKVHTSNFKIIGFTESVSREELVEIARKHGIPCYEDLGSGVLYDLRARGIGEEPTVQECLRAGVDLVSFSGDKLLGGPQAGIIVGKKRWIDALKKNQLLRALRVDKMTLAALEATLLHYLNPEEAAREIPVLRQILKKPEEIRASAERLKKRLQRDFGEALRLEVIPSASEVGGGSLPGVELPSFCLSISHPRMPAHRLEEGLRRGNPPVIGRVAKNRFLLDLRTVEDEEHLHIAAALRQVLESEGGHLQGHERMEGPGGHPSPSDRPRRKNREEEPL</sequence>
<evidence type="ECO:0000256" key="2">
    <source>
        <dbReference type="ARBA" id="ARBA00022490"/>
    </source>
</evidence>
<comment type="cofactor">
    <cofactor evidence="1 8 9">
        <name>pyridoxal 5'-phosphate</name>
        <dbReference type="ChEBI" id="CHEBI:597326"/>
    </cofactor>
</comment>
<keyword evidence="2 8" id="KW-0963">Cytoplasm</keyword>
<dbReference type="GO" id="GO:0001514">
    <property type="term" value="P:selenocysteine incorporation"/>
    <property type="evidence" value="ECO:0007669"/>
    <property type="project" value="UniProtKB-UniRule"/>
</dbReference>
<dbReference type="NCBIfam" id="TIGR00474">
    <property type="entry name" value="selA"/>
    <property type="match status" value="1"/>
</dbReference>
<evidence type="ECO:0000256" key="3">
    <source>
        <dbReference type="ARBA" id="ARBA00022679"/>
    </source>
</evidence>
<evidence type="ECO:0000259" key="11">
    <source>
        <dbReference type="Pfam" id="PF12390"/>
    </source>
</evidence>
<dbReference type="GO" id="GO:0005737">
    <property type="term" value="C:cytoplasm"/>
    <property type="evidence" value="ECO:0007669"/>
    <property type="project" value="UniProtKB-SubCell"/>
</dbReference>
<dbReference type="Pfam" id="PF03841">
    <property type="entry name" value="SelA"/>
    <property type="match status" value="1"/>
</dbReference>
<feature type="domain" description="L-seryl-tRNA selenium transferase N-terminal" evidence="11">
    <location>
        <begin position="12"/>
        <end position="51"/>
    </location>
</feature>
<dbReference type="AlphaFoldDB" id="A0A1I2KP37"/>
<evidence type="ECO:0000256" key="10">
    <source>
        <dbReference type="SAM" id="MobiDB-lite"/>
    </source>
</evidence>
<evidence type="ECO:0000256" key="9">
    <source>
        <dbReference type="PIRSR" id="PIRSR618319-50"/>
    </source>
</evidence>
<comment type="similarity">
    <text evidence="7 8">Belongs to the SelA family.</text>
</comment>
<protein>
    <recommendedName>
        <fullName evidence="8">L-seryl-tRNA(Sec) selenium transferase</fullName>
        <ecNumber evidence="8">2.9.1.1</ecNumber>
    </recommendedName>
    <alternativeName>
        <fullName evidence="8">Selenocysteine synthase</fullName>
        <shortName evidence="8">Sec synthase</shortName>
    </alternativeName>
    <alternativeName>
        <fullName evidence="8">Selenocysteinyl-tRNA(Sec) synthase</fullName>
    </alternativeName>
</protein>
<accession>A0A1I2KP37</accession>
<dbReference type="InterPro" id="IPR015421">
    <property type="entry name" value="PyrdxlP-dep_Trfase_major"/>
</dbReference>
<dbReference type="InterPro" id="IPR015424">
    <property type="entry name" value="PyrdxlP-dep_Trfase"/>
</dbReference>
<proteinExistence type="inferred from homology"/>
<feature type="region of interest" description="Disordered" evidence="10">
    <location>
        <begin position="473"/>
        <end position="504"/>
    </location>
</feature>
<dbReference type="GO" id="GO:0001717">
    <property type="term" value="P:conversion of seryl-tRNAsec to selenocys-tRNAsec"/>
    <property type="evidence" value="ECO:0007669"/>
    <property type="project" value="UniProtKB-UniRule"/>
</dbReference>
<evidence type="ECO:0000256" key="5">
    <source>
        <dbReference type="ARBA" id="ARBA00022917"/>
    </source>
</evidence>
<dbReference type="Proteomes" id="UP000198661">
    <property type="component" value="Unassembled WGS sequence"/>
</dbReference>
<keyword evidence="6 8" id="KW-0711">Selenium</keyword>
<evidence type="ECO:0000256" key="7">
    <source>
        <dbReference type="ARBA" id="ARBA00044507"/>
    </source>
</evidence>
<evidence type="ECO:0000256" key="4">
    <source>
        <dbReference type="ARBA" id="ARBA00022898"/>
    </source>
</evidence>
<dbReference type="HAMAP" id="MF_00423">
    <property type="entry name" value="SelA"/>
    <property type="match status" value="1"/>
</dbReference>
<keyword evidence="13" id="KW-1185">Reference proteome</keyword>
<comment type="pathway">
    <text evidence="8">Aminoacyl-tRNA biosynthesis; selenocysteinyl-tRNA(Sec) biosynthesis; selenocysteinyl-tRNA(Sec) from L-seryl-tRNA(Sec) (bacterial route): step 1/1.</text>
</comment>
<dbReference type="PANTHER" id="PTHR32328:SF0">
    <property type="entry name" value="L-SERYL-TRNA(SEC) SELENIUM TRANSFERASE"/>
    <property type="match status" value="1"/>
</dbReference>
<dbReference type="UniPathway" id="UPA00906">
    <property type="reaction ID" value="UER00896"/>
</dbReference>
<keyword evidence="3 8" id="KW-0808">Transferase</keyword>
<dbReference type="EC" id="2.9.1.1" evidence="8"/>
<dbReference type="GO" id="GO:0004125">
    <property type="term" value="F:L-seryl-tRNA(Sec) selenium transferase activity"/>
    <property type="evidence" value="ECO:0007669"/>
    <property type="project" value="UniProtKB-UniRule"/>
</dbReference>
<keyword evidence="5 8" id="KW-0648">Protein biosynthesis</keyword>
<comment type="function">
    <text evidence="8">Converts seryl-tRNA(Sec) to selenocysteinyl-tRNA(Sec) required for selenoprotein biosynthesis.</text>
</comment>
<keyword evidence="4 8" id="KW-0663">Pyridoxal phosphate</keyword>
<name>A0A1I2KP37_9BACL</name>
<evidence type="ECO:0000256" key="6">
    <source>
        <dbReference type="ARBA" id="ARBA00023266"/>
    </source>
</evidence>
<dbReference type="Gene3D" id="3.90.1150.180">
    <property type="match status" value="1"/>
</dbReference>
<evidence type="ECO:0000256" key="1">
    <source>
        <dbReference type="ARBA" id="ARBA00001933"/>
    </source>
</evidence>
<dbReference type="InterPro" id="IPR018319">
    <property type="entry name" value="SelA-like"/>
</dbReference>
<evidence type="ECO:0000313" key="13">
    <source>
        <dbReference type="Proteomes" id="UP000198661"/>
    </source>
</evidence>